<keyword evidence="3" id="KW-1185">Reference proteome</keyword>
<dbReference type="Pfam" id="PF25372">
    <property type="entry name" value="DUF7885"/>
    <property type="match status" value="1"/>
</dbReference>
<dbReference type="Gene3D" id="3.80.10.10">
    <property type="entry name" value="Ribonuclease Inhibitor"/>
    <property type="match status" value="1"/>
</dbReference>
<dbReference type="InterPro" id="IPR057207">
    <property type="entry name" value="FBXL15_LRR"/>
</dbReference>
<organism evidence="2 3">
    <name type="scientific">Liquidambar formosana</name>
    <name type="common">Formosan gum</name>
    <dbReference type="NCBI Taxonomy" id="63359"/>
    <lineage>
        <taxon>Eukaryota</taxon>
        <taxon>Viridiplantae</taxon>
        <taxon>Streptophyta</taxon>
        <taxon>Embryophyta</taxon>
        <taxon>Tracheophyta</taxon>
        <taxon>Spermatophyta</taxon>
        <taxon>Magnoliopsida</taxon>
        <taxon>eudicotyledons</taxon>
        <taxon>Gunneridae</taxon>
        <taxon>Pentapetalae</taxon>
        <taxon>Saxifragales</taxon>
        <taxon>Altingiaceae</taxon>
        <taxon>Liquidambar</taxon>
    </lineage>
</organism>
<comment type="caution">
    <text evidence="2">The sequence shown here is derived from an EMBL/GenBank/DDBJ whole genome shotgun (WGS) entry which is preliminary data.</text>
</comment>
<dbReference type="InterPro" id="IPR001810">
    <property type="entry name" value="F-box_dom"/>
</dbReference>
<dbReference type="Pfam" id="PF12937">
    <property type="entry name" value="F-box-like"/>
    <property type="match status" value="1"/>
</dbReference>
<dbReference type="InterPro" id="IPR032675">
    <property type="entry name" value="LRR_dom_sf"/>
</dbReference>
<gene>
    <name evidence="2" type="ORF">L1049_014956</name>
</gene>
<dbReference type="Proteomes" id="UP001415857">
    <property type="component" value="Unassembled WGS sequence"/>
</dbReference>
<feature type="domain" description="F-box" evidence="1">
    <location>
        <begin position="8"/>
        <end position="42"/>
    </location>
</feature>
<dbReference type="EMBL" id="JBBPBK010000004">
    <property type="protein sequence ID" value="KAK9286557.1"/>
    <property type="molecule type" value="Genomic_DNA"/>
</dbReference>
<evidence type="ECO:0000259" key="1">
    <source>
        <dbReference type="PROSITE" id="PS50181"/>
    </source>
</evidence>
<evidence type="ECO:0000313" key="3">
    <source>
        <dbReference type="Proteomes" id="UP001415857"/>
    </source>
</evidence>
<dbReference type="InterPro" id="IPR036047">
    <property type="entry name" value="F-box-like_dom_sf"/>
</dbReference>
<dbReference type="PROSITE" id="PS50181">
    <property type="entry name" value="FBOX"/>
    <property type="match status" value="1"/>
</dbReference>
<dbReference type="SUPFAM" id="SSF81383">
    <property type="entry name" value="F-box domain"/>
    <property type="match status" value="1"/>
</dbReference>
<accession>A0AAP0RXC1</accession>
<name>A0AAP0RXC1_LIQFO</name>
<proteinExistence type="predicted"/>
<protein>
    <recommendedName>
        <fullName evidence="1">F-box domain-containing protein</fullName>
    </recommendedName>
</protein>
<reference evidence="2 3" key="1">
    <citation type="journal article" date="2024" name="Plant J.">
        <title>Genome sequences and population genomics reveal climatic adaptation and genomic divergence between two closely related sweetgum species.</title>
        <authorList>
            <person name="Xu W.Q."/>
            <person name="Ren C.Q."/>
            <person name="Zhang X.Y."/>
            <person name="Comes H.P."/>
            <person name="Liu X.H."/>
            <person name="Li Y.G."/>
            <person name="Kettle C.J."/>
            <person name="Jalonen R."/>
            <person name="Gaisberger H."/>
            <person name="Ma Y.Z."/>
            <person name="Qiu Y.X."/>
        </authorList>
    </citation>
    <scope>NUCLEOTIDE SEQUENCE [LARGE SCALE GENOMIC DNA]</scope>
    <source>
        <strain evidence="2">Hangzhou</strain>
    </source>
</reference>
<sequence>MANIEDDGRSIEQLPSALLATIVTKLDVTSICSVASTCRTFKACALQSLSFLPNFHLLEIALSVDLLSRLLPPNPYLRSLKVDCNWLDDSAIQHLIRPSLHELCLQNCLDFSGKLLSEIGRRCKDLRSLSLGAVAENRGTSIHISDLEELLTGCTQLETLILMFDVSLILGHNIAQVWALASPKLTSLEIGYISSVTVTERA</sequence>
<dbReference type="SUPFAM" id="SSF52047">
    <property type="entry name" value="RNI-like"/>
    <property type="match status" value="1"/>
</dbReference>
<evidence type="ECO:0000313" key="2">
    <source>
        <dbReference type="EMBL" id="KAK9286557.1"/>
    </source>
</evidence>
<dbReference type="AlphaFoldDB" id="A0AAP0RXC1"/>